<dbReference type="GO" id="GO:0005829">
    <property type="term" value="C:cytosol"/>
    <property type="evidence" value="ECO:0007669"/>
    <property type="project" value="TreeGrafter"/>
</dbReference>
<dbReference type="GO" id="GO:0008747">
    <property type="term" value="F:N-acetylneuraminate lyase activity"/>
    <property type="evidence" value="ECO:0007669"/>
    <property type="project" value="TreeGrafter"/>
</dbReference>
<dbReference type="Proteomes" id="UP000254924">
    <property type="component" value="Unassembled WGS sequence"/>
</dbReference>
<keyword evidence="1 2" id="KW-0456">Lyase</keyword>
<dbReference type="PANTHER" id="PTHR42849">
    <property type="entry name" value="N-ACETYLNEURAMINATE LYASE"/>
    <property type="match status" value="1"/>
</dbReference>
<feature type="active site" description="Proton donor/acceptor" evidence="3">
    <location>
        <position position="136"/>
    </location>
</feature>
<proteinExistence type="inferred from homology"/>
<reference evidence="5 6" key="1">
    <citation type="submission" date="2018-06" db="EMBL/GenBank/DDBJ databases">
        <authorList>
            <consortium name="Pathogen Informatics"/>
            <person name="Doyle S."/>
        </authorList>
    </citation>
    <scope>NUCLEOTIDE SEQUENCE [LARGE SCALE GENOMIC DNA]</scope>
    <source>
        <strain evidence="5 6">NCTC12224</strain>
    </source>
</reference>
<dbReference type="EMBL" id="UHFN01000007">
    <property type="protein sequence ID" value="SUN60737.1"/>
    <property type="molecule type" value="Genomic_DNA"/>
</dbReference>
<evidence type="ECO:0000313" key="6">
    <source>
        <dbReference type="Proteomes" id="UP000254924"/>
    </source>
</evidence>
<dbReference type="InterPro" id="IPR013785">
    <property type="entry name" value="Aldolase_TIM"/>
</dbReference>
<name>A0A380K911_9STRE</name>
<evidence type="ECO:0000313" key="5">
    <source>
        <dbReference type="EMBL" id="SUN60737.1"/>
    </source>
</evidence>
<keyword evidence="6" id="KW-1185">Reference proteome</keyword>
<feature type="active site" description="Schiff-base intermediate with substrate" evidence="3">
    <location>
        <position position="164"/>
    </location>
</feature>
<dbReference type="GeneID" id="78356471"/>
<dbReference type="CDD" id="cd00408">
    <property type="entry name" value="DHDPS-like"/>
    <property type="match status" value="1"/>
</dbReference>
<evidence type="ECO:0000256" key="2">
    <source>
        <dbReference type="PIRNR" id="PIRNR001365"/>
    </source>
</evidence>
<accession>A0A380K911</accession>
<dbReference type="GO" id="GO:0019262">
    <property type="term" value="P:N-acetylneuraminate catabolic process"/>
    <property type="evidence" value="ECO:0007669"/>
    <property type="project" value="TreeGrafter"/>
</dbReference>
<dbReference type="RefSeq" id="WP_115268914.1">
    <property type="nucleotide sequence ID" value="NZ_JBNPNB010000039.1"/>
</dbReference>
<evidence type="ECO:0000256" key="1">
    <source>
        <dbReference type="ARBA" id="ARBA00023239"/>
    </source>
</evidence>
<dbReference type="PRINTS" id="PR00146">
    <property type="entry name" value="DHPICSNTHASE"/>
</dbReference>
<dbReference type="AlphaFoldDB" id="A0A380K911"/>
<gene>
    <name evidence="5" type="primary">dapA_1</name>
    <name evidence="5" type="ORF">NCTC12224_01129</name>
</gene>
<sequence length="270" mass="29852">MLSEAIHVAVPTAFDKDENLDTIATIKHIQHLAEAGVRSVLLAGSTGEQHSMSTDEKIELAKAVNKTSISHDLECLFGVSAVRQKDAENLLTALNELDSIKAILLGFPPYIRPCQKELLFYIRSLVNLSQKPVILYDNLARTGTGLDFKGWQEVLDLPQVIGVKNLSEKSWIAPLKARYPYLHFYAGGEEELLSNIEAGCTRLSSVIGNLYPQQILEEVAPLLEGKSHCISSDLQDKIDQLSRHSSVPYLKEKIGQQGLAMYCRAPLGQK</sequence>
<feature type="binding site" evidence="4">
    <location>
        <position position="46"/>
    </location>
    <ligand>
        <name>pyruvate</name>
        <dbReference type="ChEBI" id="CHEBI:15361"/>
    </ligand>
</feature>
<evidence type="ECO:0000256" key="3">
    <source>
        <dbReference type="PIRSR" id="PIRSR001365-1"/>
    </source>
</evidence>
<protein>
    <submittedName>
        <fullName evidence="5">Dihydrodipicolinate synthase</fullName>
        <ecNumber evidence="5">4.3.3.7</ecNumber>
    </submittedName>
</protein>
<dbReference type="SMART" id="SM01130">
    <property type="entry name" value="DHDPS"/>
    <property type="match status" value="1"/>
</dbReference>
<dbReference type="GO" id="GO:0008840">
    <property type="term" value="F:4-hydroxy-tetrahydrodipicolinate synthase activity"/>
    <property type="evidence" value="ECO:0007669"/>
    <property type="project" value="UniProtKB-EC"/>
</dbReference>
<dbReference type="Pfam" id="PF00701">
    <property type="entry name" value="DHDPS"/>
    <property type="match status" value="1"/>
</dbReference>
<evidence type="ECO:0000256" key="4">
    <source>
        <dbReference type="PIRSR" id="PIRSR001365-2"/>
    </source>
</evidence>
<comment type="similarity">
    <text evidence="2">Belongs to the DapA family.</text>
</comment>
<dbReference type="SUPFAM" id="SSF51569">
    <property type="entry name" value="Aldolase"/>
    <property type="match status" value="1"/>
</dbReference>
<dbReference type="Gene3D" id="3.20.20.70">
    <property type="entry name" value="Aldolase class I"/>
    <property type="match status" value="1"/>
</dbReference>
<dbReference type="PANTHER" id="PTHR42849:SF1">
    <property type="entry name" value="N-ACETYLNEURAMINATE LYASE"/>
    <property type="match status" value="1"/>
</dbReference>
<dbReference type="InterPro" id="IPR002220">
    <property type="entry name" value="DapA-like"/>
</dbReference>
<organism evidence="5 6">
    <name type="scientific">Streptococcus hyointestinalis</name>
    <dbReference type="NCBI Taxonomy" id="1337"/>
    <lineage>
        <taxon>Bacteria</taxon>
        <taxon>Bacillati</taxon>
        <taxon>Bacillota</taxon>
        <taxon>Bacilli</taxon>
        <taxon>Lactobacillales</taxon>
        <taxon>Streptococcaceae</taxon>
        <taxon>Streptococcus</taxon>
    </lineage>
</organism>
<dbReference type="EC" id="4.3.3.7" evidence="5"/>
<dbReference type="PIRSF" id="PIRSF001365">
    <property type="entry name" value="DHDPS"/>
    <property type="match status" value="1"/>
</dbReference>
<dbReference type="OrthoDB" id="9771791at2"/>